<keyword evidence="2 9" id="KW-0813">Transport</keyword>
<proteinExistence type="inferred from homology"/>
<comment type="function">
    <text evidence="9">Part of the twin-arginine translocation (Tat) system that transports large folded proteins containing a characteristic twin-arginine motif in their signal peptide across membranes. TatA could form the protein-conducting channel of the Tat system.</text>
</comment>
<accession>A5UFZ0</accession>
<dbReference type="GO" id="GO:0008320">
    <property type="term" value="F:protein transmembrane transporter activity"/>
    <property type="evidence" value="ECO:0007669"/>
    <property type="project" value="UniProtKB-UniRule"/>
</dbReference>
<gene>
    <name evidence="9" type="primary">tatA</name>
    <name evidence="10" type="ordered locus">CGSHiGG_03535</name>
</gene>
<dbReference type="PANTHER" id="PTHR42982">
    <property type="entry name" value="SEC-INDEPENDENT PROTEIN TRANSLOCASE PROTEIN TATA"/>
    <property type="match status" value="1"/>
</dbReference>
<organism evidence="10 11">
    <name type="scientific">Haemophilus influenzae (strain PittGG)</name>
    <dbReference type="NCBI Taxonomy" id="374931"/>
    <lineage>
        <taxon>Bacteria</taxon>
        <taxon>Pseudomonadati</taxon>
        <taxon>Pseudomonadota</taxon>
        <taxon>Gammaproteobacteria</taxon>
        <taxon>Pasteurellales</taxon>
        <taxon>Pasteurellaceae</taxon>
        <taxon>Haemophilus</taxon>
    </lineage>
</organism>
<dbReference type="PANTHER" id="PTHR42982:SF1">
    <property type="entry name" value="SEC-INDEPENDENT PROTEIN TRANSLOCASE PROTEIN TATA"/>
    <property type="match status" value="1"/>
</dbReference>
<evidence type="ECO:0000256" key="1">
    <source>
        <dbReference type="ARBA" id="ARBA00004162"/>
    </source>
</evidence>
<name>A5UFZ0_HAEIG</name>
<dbReference type="Pfam" id="PF02416">
    <property type="entry name" value="TatA_B_E"/>
    <property type="match status" value="1"/>
</dbReference>
<keyword evidence="3 9" id="KW-1003">Cell membrane</keyword>
<dbReference type="EMBL" id="CP000672">
    <property type="protein sequence ID" value="ABQ99695.1"/>
    <property type="molecule type" value="Genomic_DNA"/>
</dbReference>
<evidence type="ECO:0000256" key="3">
    <source>
        <dbReference type="ARBA" id="ARBA00022475"/>
    </source>
</evidence>
<dbReference type="InterPro" id="IPR003369">
    <property type="entry name" value="TatA/B/E"/>
</dbReference>
<dbReference type="GO" id="GO:0043953">
    <property type="term" value="P:protein transport by the Tat complex"/>
    <property type="evidence" value="ECO:0007669"/>
    <property type="project" value="UniProtKB-UniRule"/>
</dbReference>
<evidence type="ECO:0000313" key="11">
    <source>
        <dbReference type="Proteomes" id="UP000001990"/>
    </source>
</evidence>
<keyword evidence="7 9" id="KW-0811">Translocation</keyword>
<evidence type="ECO:0000256" key="7">
    <source>
        <dbReference type="ARBA" id="ARBA00023010"/>
    </source>
</evidence>
<dbReference type="GO" id="GO:0033281">
    <property type="term" value="C:TAT protein transport complex"/>
    <property type="evidence" value="ECO:0007669"/>
    <property type="project" value="UniProtKB-UniRule"/>
</dbReference>
<dbReference type="AlphaFoldDB" id="A5UFZ0"/>
<keyword evidence="4 9" id="KW-0812">Transmembrane</keyword>
<comment type="subunit">
    <text evidence="9">The Tat system comprises two distinct complexes: a TatABC complex, containing multiple copies of TatA, TatB and TatC subunits, and a separate TatA complex, containing only TatA subunits. Substrates initially bind to the TatABC complex, which probably triggers association of the separate TatA complex to form the active translocon.</text>
</comment>
<protein>
    <recommendedName>
        <fullName evidence="9">Sec-independent protein translocase protein TatA</fullName>
    </recommendedName>
</protein>
<evidence type="ECO:0000313" key="10">
    <source>
        <dbReference type="EMBL" id="ABQ99695.1"/>
    </source>
</evidence>
<keyword evidence="5 9" id="KW-0653">Protein transport</keyword>
<evidence type="ECO:0000256" key="9">
    <source>
        <dbReference type="HAMAP-Rule" id="MF_00236"/>
    </source>
</evidence>
<dbReference type="Gene3D" id="1.20.5.3310">
    <property type="match status" value="1"/>
</dbReference>
<dbReference type="InterPro" id="IPR006312">
    <property type="entry name" value="TatA/E"/>
</dbReference>
<dbReference type="Proteomes" id="UP000001990">
    <property type="component" value="Chromosome"/>
</dbReference>
<dbReference type="HOGENOM" id="CLU_086034_5_1_6"/>
<evidence type="ECO:0000256" key="2">
    <source>
        <dbReference type="ARBA" id="ARBA00022448"/>
    </source>
</evidence>
<reference evidence="10 11" key="1">
    <citation type="journal article" date="2007" name="Genome Biol.">
        <title>Characterization and modeling of the Haemophilus influenzae core and supragenomes based on the complete genomic sequences of Rd and 12 clinical nontypeable strains.</title>
        <authorList>
            <person name="Hogg J.S."/>
            <person name="Hu F.Z."/>
            <person name="Janto B."/>
            <person name="Boissy R."/>
            <person name="Hayes J."/>
            <person name="Keefe R."/>
            <person name="Post J.C."/>
            <person name="Ehrlich G.D."/>
        </authorList>
    </citation>
    <scope>NUCLEOTIDE SEQUENCE [LARGE SCALE GENOMIC DNA]</scope>
    <source>
        <strain evidence="10 11">PittGG</strain>
    </source>
</reference>
<comment type="similarity">
    <text evidence="9">Belongs to the TatA/E family.</text>
</comment>
<keyword evidence="9" id="KW-0997">Cell inner membrane</keyword>
<comment type="subcellular location">
    <subcellularLocation>
        <location evidence="9">Cell inner membrane</location>
        <topology evidence="9">Single-pass membrane protein</topology>
    </subcellularLocation>
    <subcellularLocation>
        <location evidence="1">Cell membrane</location>
        <topology evidence="1">Single-pass membrane protein</topology>
    </subcellularLocation>
</comment>
<keyword evidence="6 9" id="KW-1133">Transmembrane helix</keyword>
<evidence type="ECO:0000256" key="6">
    <source>
        <dbReference type="ARBA" id="ARBA00022989"/>
    </source>
</evidence>
<dbReference type="KEGG" id="hiq:CGSHiGG_03535"/>
<sequence>MIFGTKKLRNAGSDLGAAVKGFKKAMKEDEKVKDAEFKSIDNETASAKKENIKEKEQA</sequence>
<dbReference type="HAMAP" id="MF_00236">
    <property type="entry name" value="TatA_E"/>
    <property type="match status" value="1"/>
</dbReference>
<evidence type="ECO:0000256" key="8">
    <source>
        <dbReference type="ARBA" id="ARBA00023136"/>
    </source>
</evidence>
<evidence type="ECO:0000256" key="4">
    <source>
        <dbReference type="ARBA" id="ARBA00022692"/>
    </source>
</evidence>
<keyword evidence="8 9" id="KW-0472">Membrane</keyword>
<evidence type="ECO:0000256" key="5">
    <source>
        <dbReference type="ARBA" id="ARBA00022927"/>
    </source>
</evidence>